<protein>
    <submittedName>
        <fullName evidence="2">Putative membrane protein</fullName>
    </submittedName>
</protein>
<evidence type="ECO:0000256" key="1">
    <source>
        <dbReference type="SAM" id="Phobius"/>
    </source>
</evidence>
<accession>A0A078S2K9</accession>
<name>A0A078S2K9_BACUN</name>
<dbReference type="EMBL" id="JNHN01000147">
    <property type="protein sequence ID" value="KDS52952.1"/>
    <property type="molecule type" value="Genomic_DNA"/>
</dbReference>
<dbReference type="Proteomes" id="UP000028013">
    <property type="component" value="Unassembled WGS sequence"/>
</dbReference>
<organism evidence="2 3">
    <name type="scientific">Bacteroides uniformis str. 3978 T3 ii</name>
    <dbReference type="NCBI Taxonomy" id="1339349"/>
    <lineage>
        <taxon>Bacteria</taxon>
        <taxon>Pseudomonadati</taxon>
        <taxon>Bacteroidota</taxon>
        <taxon>Bacteroidia</taxon>
        <taxon>Bacteroidales</taxon>
        <taxon>Bacteroidaceae</taxon>
        <taxon>Bacteroides</taxon>
    </lineage>
</organism>
<proteinExistence type="predicted"/>
<sequence length="44" mass="4979">MGKSKKKAMHSQKEEQQAKKVMMTMGVIAIVLVIAMFVAYSYWG</sequence>
<evidence type="ECO:0000313" key="3">
    <source>
        <dbReference type="Proteomes" id="UP000028013"/>
    </source>
</evidence>
<dbReference type="RefSeq" id="WP_005830349.1">
    <property type="nucleotide sequence ID" value="NZ_JNHN01000147.1"/>
</dbReference>
<keyword evidence="1" id="KW-0472">Membrane</keyword>
<dbReference type="AlphaFoldDB" id="A0A078S2K9"/>
<feature type="transmembrane region" description="Helical" evidence="1">
    <location>
        <begin position="21"/>
        <end position="43"/>
    </location>
</feature>
<evidence type="ECO:0000313" key="2">
    <source>
        <dbReference type="EMBL" id="KDS52952.1"/>
    </source>
</evidence>
<reference evidence="2 3" key="1">
    <citation type="submission" date="2014-04" db="EMBL/GenBank/DDBJ databases">
        <authorList>
            <person name="Sears C."/>
            <person name="Carroll K."/>
            <person name="Sack B.R."/>
            <person name="Qadri F."/>
            <person name="Myers L.L."/>
            <person name="Chung G.-T."/>
            <person name="Escheverria P."/>
            <person name="Fraser C.M."/>
            <person name="Sadzewicz L."/>
            <person name="Shefchek K.A."/>
            <person name="Tallon L."/>
            <person name="Das S.P."/>
            <person name="Daugherty S."/>
            <person name="Mongodin E.F."/>
        </authorList>
    </citation>
    <scope>NUCLEOTIDE SEQUENCE [LARGE SCALE GENOMIC DNA]</scope>
    <source>
        <strain evidence="2 3">3978 T3 ii</strain>
    </source>
</reference>
<dbReference type="PATRIC" id="fig|1339349.3.peg.1234"/>
<comment type="caution">
    <text evidence="2">The sequence shown here is derived from an EMBL/GenBank/DDBJ whole genome shotgun (WGS) entry which is preliminary data.</text>
</comment>
<keyword evidence="1" id="KW-1133">Transmembrane helix</keyword>
<keyword evidence="1" id="KW-0812">Transmembrane</keyword>
<gene>
    <name evidence="2" type="ORF">M094_4477</name>
</gene>
<dbReference type="GeneID" id="99749924"/>